<dbReference type="Gene3D" id="1.20.1290.10">
    <property type="entry name" value="AhpD-like"/>
    <property type="match status" value="1"/>
</dbReference>
<dbReference type="InterPro" id="IPR003779">
    <property type="entry name" value="CMD-like"/>
</dbReference>
<keyword evidence="3" id="KW-1185">Reference proteome</keyword>
<feature type="domain" description="Carboxymuconolactone decarboxylase-like" evidence="1">
    <location>
        <begin position="5"/>
        <end position="87"/>
    </location>
</feature>
<dbReference type="SUPFAM" id="SSF69118">
    <property type="entry name" value="AhpD-like"/>
    <property type="match status" value="1"/>
</dbReference>
<dbReference type="AlphaFoldDB" id="A0AAU9EBU3"/>
<name>A0AAU9EBU3_9BACT</name>
<dbReference type="Proteomes" id="UP001366166">
    <property type="component" value="Chromosome"/>
</dbReference>
<dbReference type="Pfam" id="PF02627">
    <property type="entry name" value="CMD"/>
    <property type="match status" value="1"/>
</dbReference>
<protein>
    <recommendedName>
        <fullName evidence="1">Carboxymuconolactone decarboxylase-like domain-containing protein</fullName>
    </recommendedName>
</protein>
<dbReference type="KEGG" id="dmp:FAK_16640"/>
<sequence>MISPEQNEAFEKFLATVKDNGVLDEETTTLAFLCASLAIRCRHCAERFIKQAKDQGISEEKMGAVAAVAMCVRAGSARSLALELVEEQ</sequence>
<evidence type="ECO:0000313" key="2">
    <source>
        <dbReference type="EMBL" id="BEQ14598.1"/>
    </source>
</evidence>
<evidence type="ECO:0000313" key="3">
    <source>
        <dbReference type="Proteomes" id="UP001366166"/>
    </source>
</evidence>
<gene>
    <name evidence="2" type="ORF">FAK_16640</name>
</gene>
<dbReference type="RefSeq" id="WP_338606302.1">
    <property type="nucleotide sequence ID" value="NZ_AP028679.1"/>
</dbReference>
<evidence type="ECO:0000259" key="1">
    <source>
        <dbReference type="Pfam" id="PF02627"/>
    </source>
</evidence>
<accession>A0AAU9EBU3</accession>
<proteinExistence type="predicted"/>
<dbReference type="EMBL" id="AP028679">
    <property type="protein sequence ID" value="BEQ14598.1"/>
    <property type="molecule type" value="Genomic_DNA"/>
</dbReference>
<dbReference type="InterPro" id="IPR029032">
    <property type="entry name" value="AhpD-like"/>
</dbReference>
<organism evidence="2 3">
    <name type="scientific">Desulfoferula mesophila</name>
    <dbReference type="NCBI Taxonomy" id="3058419"/>
    <lineage>
        <taxon>Bacteria</taxon>
        <taxon>Pseudomonadati</taxon>
        <taxon>Thermodesulfobacteriota</taxon>
        <taxon>Desulfarculia</taxon>
        <taxon>Desulfarculales</taxon>
        <taxon>Desulfarculaceae</taxon>
        <taxon>Desulfoferula</taxon>
    </lineage>
</organism>
<reference evidence="3" key="1">
    <citation type="journal article" date="2023" name="Arch. Microbiol.">
        <title>Desulfoferula mesophilus gen. nov. sp. nov., a mesophilic sulfate-reducing bacterium isolated from a brackish lake sediment.</title>
        <authorList>
            <person name="Watanabe T."/>
            <person name="Yabe T."/>
            <person name="Tsuji J.M."/>
            <person name="Fukui M."/>
        </authorList>
    </citation>
    <scope>NUCLEOTIDE SEQUENCE [LARGE SCALE GENOMIC DNA]</scope>
    <source>
        <strain evidence="3">12FAK</strain>
    </source>
</reference>
<dbReference type="GO" id="GO:0051920">
    <property type="term" value="F:peroxiredoxin activity"/>
    <property type="evidence" value="ECO:0007669"/>
    <property type="project" value="InterPro"/>
</dbReference>